<dbReference type="PANTHER" id="PTHR11842">
    <property type="entry name" value="MITOTIC SPINDLE ASSEMBLY CHECKPOINT PROTEIN MAD2"/>
    <property type="match status" value="1"/>
</dbReference>
<feature type="domain" description="HORMA" evidence="1">
    <location>
        <begin position="5"/>
        <end position="104"/>
    </location>
</feature>
<dbReference type="GO" id="GO:0016035">
    <property type="term" value="C:zeta DNA polymerase complex"/>
    <property type="evidence" value="ECO:0007669"/>
    <property type="project" value="TreeGrafter"/>
</dbReference>
<dbReference type="InterPro" id="IPR045091">
    <property type="entry name" value="Mad2-like"/>
</dbReference>
<dbReference type="PROSITE" id="PS50815">
    <property type="entry name" value="HORMA"/>
    <property type="match status" value="1"/>
</dbReference>
<reference evidence="2 3" key="1">
    <citation type="journal article" date="2021" name="Elife">
        <title>Chloroplast acquisition without the gene transfer in kleptoplastic sea slugs, Plakobranchus ocellatus.</title>
        <authorList>
            <person name="Maeda T."/>
            <person name="Takahashi S."/>
            <person name="Yoshida T."/>
            <person name="Shimamura S."/>
            <person name="Takaki Y."/>
            <person name="Nagai Y."/>
            <person name="Toyoda A."/>
            <person name="Suzuki Y."/>
            <person name="Arimoto A."/>
            <person name="Ishii H."/>
            <person name="Satoh N."/>
            <person name="Nishiyama T."/>
            <person name="Hasebe M."/>
            <person name="Maruyama T."/>
            <person name="Minagawa J."/>
            <person name="Obokata J."/>
            <person name="Shigenobu S."/>
        </authorList>
    </citation>
    <scope>NUCLEOTIDE SEQUENCE [LARGE SCALE GENOMIC DNA]</scope>
</reference>
<dbReference type="InterPro" id="IPR003511">
    <property type="entry name" value="HORMA_dom"/>
</dbReference>
<dbReference type="AlphaFoldDB" id="A0AAV3YAG6"/>
<accession>A0AAV3YAG6</accession>
<protein>
    <submittedName>
        <fullName evidence="2">Mitotic spindle assembly checkpoint protein mad2b-like</fullName>
    </submittedName>
</protein>
<gene>
    <name evidence="2" type="ORF">PoB_000592700</name>
</gene>
<dbReference type="SUPFAM" id="SSF56019">
    <property type="entry name" value="The spindle assembly checkpoint protein mad2"/>
    <property type="match status" value="1"/>
</dbReference>
<dbReference type="EMBL" id="BLXT01000663">
    <property type="protein sequence ID" value="GFN79421.1"/>
    <property type="molecule type" value="Genomic_DNA"/>
</dbReference>
<dbReference type="PANTHER" id="PTHR11842:SF10">
    <property type="entry name" value="MITOTIC SPINDLE ASSEMBLY CHECKPOINT PROTEIN MAD2B"/>
    <property type="match status" value="1"/>
</dbReference>
<dbReference type="Proteomes" id="UP000735302">
    <property type="component" value="Unassembled WGS sequence"/>
</dbReference>
<name>A0AAV3YAG6_9GAST</name>
<dbReference type="Pfam" id="PF02301">
    <property type="entry name" value="HORMA"/>
    <property type="match status" value="1"/>
</dbReference>
<evidence type="ECO:0000313" key="2">
    <source>
        <dbReference type="EMBL" id="GFN79421.1"/>
    </source>
</evidence>
<proteinExistence type="predicted"/>
<organism evidence="2 3">
    <name type="scientific">Plakobranchus ocellatus</name>
    <dbReference type="NCBI Taxonomy" id="259542"/>
    <lineage>
        <taxon>Eukaryota</taxon>
        <taxon>Metazoa</taxon>
        <taxon>Spiralia</taxon>
        <taxon>Lophotrochozoa</taxon>
        <taxon>Mollusca</taxon>
        <taxon>Gastropoda</taxon>
        <taxon>Heterobranchia</taxon>
        <taxon>Euthyneura</taxon>
        <taxon>Panpulmonata</taxon>
        <taxon>Sacoglossa</taxon>
        <taxon>Placobranchoidea</taxon>
        <taxon>Plakobranchidae</taxon>
        <taxon>Plakobranchus</taxon>
    </lineage>
</organism>
<evidence type="ECO:0000313" key="3">
    <source>
        <dbReference type="Proteomes" id="UP000735302"/>
    </source>
</evidence>
<sequence length="104" mass="11888">MSEDSITVDILAEFVEVSIHCILYSRGVYPQGVFEKRIKYNVPVQMCLHPGVCDYINNVIDSIKMLLLHGQVEKISVVILKDETSVPVERFVIEIGSLHQNWKE</sequence>
<evidence type="ECO:0000259" key="1">
    <source>
        <dbReference type="PROSITE" id="PS50815"/>
    </source>
</evidence>
<comment type="caution">
    <text evidence="2">The sequence shown here is derived from an EMBL/GenBank/DDBJ whole genome shotgun (WGS) entry which is preliminary data.</text>
</comment>
<dbReference type="Gene3D" id="3.30.900.10">
    <property type="entry name" value="HORMA domain"/>
    <property type="match status" value="1"/>
</dbReference>
<keyword evidence="3" id="KW-1185">Reference proteome</keyword>
<dbReference type="InterPro" id="IPR036570">
    <property type="entry name" value="HORMA_dom_sf"/>
</dbReference>